<dbReference type="EMBL" id="LDYG01000029">
    <property type="protein sequence ID" value="KUP06293.1"/>
    <property type="molecule type" value="Genomic_DNA"/>
</dbReference>
<reference evidence="2 3" key="1">
    <citation type="journal article" date="2016" name="Front. Microbiol.">
        <title>Microevolution Analysis of Bacillus coahuilensis Unveils Differences in Phosphorus Acquisition Strategies and Their Regulation.</title>
        <authorList>
            <person name="Gomez-Lunar Z."/>
            <person name="Hernandez-Gonzalez I."/>
            <person name="Rodriguez-Torres M.D."/>
            <person name="Souza V."/>
            <person name="Olmedo-Alvarez G."/>
        </authorList>
    </citation>
    <scope>NUCLEOTIDE SEQUENCE [LARGE SCALE GENOMIC DNA]</scope>
    <source>
        <strain evidence="3">p1.1.43</strain>
    </source>
</reference>
<dbReference type="STRING" id="1150625.Q75_09140"/>
<dbReference type="InterPro" id="IPR045385">
    <property type="entry name" value="DUF6526"/>
</dbReference>
<sequence length="142" mass="16201">MKTQNYHNHTKIDPIFHGVIGGLALVTLGFSIGFAVNNLEDSVVLSIFVLVVTITLILTGLNVRRYALMLQDRIIRQEESFRYFRLTGKELNKAVTLKQIIALRFASDEELPTLVDRAVNENVSADEIKKSIRNWRADHHRV</sequence>
<dbReference type="Proteomes" id="UP000074108">
    <property type="component" value="Unassembled WGS sequence"/>
</dbReference>
<feature type="transmembrane region" description="Helical" evidence="1">
    <location>
        <begin position="42"/>
        <end position="63"/>
    </location>
</feature>
<gene>
    <name evidence="2" type="ORF">Q75_09140</name>
</gene>
<dbReference type="AlphaFoldDB" id="A0A147K807"/>
<keyword evidence="1" id="KW-0812">Transmembrane</keyword>
<evidence type="ECO:0000256" key="1">
    <source>
        <dbReference type="SAM" id="Phobius"/>
    </source>
</evidence>
<evidence type="ECO:0000313" key="3">
    <source>
        <dbReference type="Proteomes" id="UP000074108"/>
    </source>
</evidence>
<keyword evidence="3" id="KW-1185">Reference proteome</keyword>
<keyword evidence="1" id="KW-1133">Transmembrane helix</keyword>
<accession>A0A147K807</accession>
<evidence type="ECO:0000313" key="2">
    <source>
        <dbReference type="EMBL" id="KUP06293.1"/>
    </source>
</evidence>
<dbReference type="Pfam" id="PF20136">
    <property type="entry name" value="DUF6526"/>
    <property type="match status" value="1"/>
</dbReference>
<organism evidence="2 3">
    <name type="scientific">Bacillus coahuilensis p1.1.43</name>
    <dbReference type="NCBI Taxonomy" id="1150625"/>
    <lineage>
        <taxon>Bacteria</taxon>
        <taxon>Bacillati</taxon>
        <taxon>Bacillota</taxon>
        <taxon>Bacilli</taxon>
        <taxon>Bacillales</taxon>
        <taxon>Bacillaceae</taxon>
        <taxon>Bacillus</taxon>
    </lineage>
</organism>
<protein>
    <submittedName>
        <fullName evidence="2">Uncharacterized protein</fullName>
    </submittedName>
</protein>
<dbReference type="RefSeq" id="WP_059351166.1">
    <property type="nucleotide sequence ID" value="NZ_LDYG01000029.1"/>
</dbReference>
<proteinExistence type="predicted"/>
<comment type="caution">
    <text evidence="2">The sequence shown here is derived from an EMBL/GenBank/DDBJ whole genome shotgun (WGS) entry which is preliminary data.</text>
</comment>
<name>A0A147K807_9BACI</name>
<keyword evidence="1" id="KW-0472">Membrane</keyword>
<dbReference type="OrthoDB" id="765463at2"/>
<feature type="transmembrane region" description="Helical" evidence="1">
    <location>
        <begin position="12"/>
        <end position="36"/>
    </location>
</feature>
<dbReference type="PATRIC" id="fig|1150625.3.peg.1936"/>